<proteinExistence type="predicted"/>
<dbReference type="InterPro" id="IPR036005">
    <property type="entry name" value="Creatinase/aminopeptidase-like"/>
</dbReference>
<dbReference type="Proteomes" id="UP001230978">
    <property type="component" value="Chromosome"/>
</dbReference>
<reference evidence="1 2" key="1">
    <citation type="submission" date="2023-04" db="EMBL/GenBank/DDBJ databases">
        <title>YMD61, complete Genome.</title>
        <authorList>
            <person name="Zhang J."/>
        </authorList>
    </citation>
    <scope>NUCLEOTIDE SEQUENCE [LARGE SCALE GENOMIC DNA]</scope>
    <source>
        <strain evidence="1 2">YMD61</strain>
    </source>
</reference>
<name>A0ABY8Q3Y3_9RHOB</name>
<accession>A0ABY8Q3Y3</accession>
<dbReference type="Gene3D" id="3.40.350.10">
    <property type="entry name" value="Creatinase/prolidase N-terminal domain"/>
    <property type="match status" value="1"/>
</dbReference>
<dbReference type="EMBL" id="CP124535">
    <property type="protein sequence ID" value="WGV15554.1"/>
    <property type="molecule type" value="Genomic_DNA"/>
</dbReference>
<gene>
    <name evidence="1" type="ORF">QF092_14985</name>
</gene>
<dbReference type="RefSeq" id="WP_281465037.1">
    <property type="nucleotide sequence ID" value="NZ_CP124535.1"/>
</dbReference>
<protein>
    <recommendedName>
        <fullName evidence="3">Xaa-Pro aminopeptidase</fullName>
    </recommendedName>
</protein>
<dbReference type="SUPFAM" id="SSF55920">
    <property type="entry name" value="Creatinase/aminopeptidase"/>
    <property type="match status" value="1"/>
</dbReference>
<evidence type="ECO:0008006" key="3">
    <source>
        <dbReference type="Google" id="ProtNLM"/>
    </source>
</evidence>
<sequence length="456" mass="48970">MPGTIRIDWPEHGTPDLPPPLSLPELTARLAALRAAADKRGYEALVIYGDREHAANLHWITGFDPRFEEAVLIVTATDALLLAGNECLPYTETSPLVAAGMIRSAHCASLSLPSQPRGTARLADLLVEALPKGTIGAIGWKWFGPDEVDDPATTLDIPAFLADPLRRHAARVENATDLLMHPAHGLRARVDAAEIARLEFANHMAAAALRRMVQGFRDGQTDFAAVETARIGGLPLGCHVTFATGGRAAQGLSGPTGQRLALGSPLSFNICHWGANICRAGWVARGAADLPIPAQDYLEAFVQPYMQAMSDWCALMRPGVPGHAVWDMIQTRLPAATFGITLNPGHLIGLDEWLSSPIYAGSDIPVASGMAMQMDVIPGHPLYGSTRMEDGYVIADATLRETLARNFPEVAARCEARARFLREVIGMDCPETLLPLADTCGIIAPWLLDPAQVMVV</sequence>
<keyword evidence="2" id="KW-1185">Reference proteome</keyword>
<evidence type="ECO:0000313" key="1">
    <source>
        <dbReference type="EMBL" id="WGV15554.1"/>
    </source>
</evidence>
<dbReference type="InterPro" id="IPR029149">
    <property type="entry name" value="Creatin/AminoP/Spt16_N"/>
</dbReference>
<evidence type="ECO:0000313" key="2">
    <source>
        <dbReference type="Proteomes" id="UP001230978"/>
    </source>
</evidence>
<dbReference type="SUPFAM" id="SSF53092">
    <property type="entry name" value="Creatinase/prolidase N-terminal domain"/>
    <property type="match status" value="1"/>
</dbReference>
<organism evidence="1 2">
    <name type="scientific">Fuscovulum ytuae</name>
    <dbReference type="NCBI Taxonomy" id="3042299"/>
    <lineage>
        <taxon>Bacteria</taxon>
        <taxon>Pseudomonadati</taxon>
        <taxon>Pseudomonadota</taxon>
        <taxon>Alphaproteobacteria</taxon>
        <taxon>Rhodobacterales</taxon>
        <taxon>Paracoccaceae</taxon>
        <taxon>Fuscovulum</taxon>
    </lineage>
</organism>
<dbReference type="Gene3D" id="3.90.230.10">
    <property type="entry name" value="Creatinase/methionine aminopeptidase superfamily"/>
    <property type="match status" value="1"/>
</dbReference>